<reference evidence="1 2" key="1">
    <citation type="submission" date="2020-01" db="EMBL/GenBank/DDBJ databases">
        <title>Patterns of diversity and host range of bacteriophage communities associated with bean-nodulatin bacteria.</title>
        <authorList>
            <person name="Vann Cauwenberghe J."/>
            <person name="Santamaria R.I."/>
            <person name="Bustos P."/>
            <person name="Juarez S."/>
            <person name="Gonzalez V."/>
        </authorList>
    </citation>
    <scope>NUCLEOTIDE SEQUENCE [LARGE SCALE GENOMIC DNA]</scope>
    <source>
        <strain evidence="2">RHph</strain>
    </source>
</reference>
<dbReference type="Proteomes" id="UP000646667">
    <property type="component" value="Segment"/>
</dbReference>
<evidence type="ECO:0000313" key="1">
    <source>
        <dbReference type="EMBL" id="QIG74018.1"/>
    </source>
</evidence>
<sequence length="111" mass="13157">MRKREREILCNLIARYEWNTASGTSESAALGSVARDLRHEFKITHEDVYFHLAWQIKMVFEGKTGTDLSEEDFDQLVDYVYSDYENFVDSFEAVGWEKLMEIVLNYWDKQS</sequence>
<keyword evidence="2" id="KW-1185">Reference proteome</keyword>
<organism evidence="1 2">
    <name type="scientific">Rhizobium phage RHph_N34</name>
    <dbReference type="NCBI Taxonomy" id="2509586"/>
    <lineage>
        <taxon>Viruses</taxon>
        <taxon>Duplodnaviria</taxon>
        <taxon>Heunggongvirae</taxon>
        <taxon>Uroviricota</taxon>
        <taxon>Caudoviricetes</taxon>
        <taxon>Pootjesviridae</taxon>
        <taxon>Staniewskivirinae</taxon>
        <taxon>Trinifflemingvirus</taxon>
        <taxon>Trinifflemingvirus N34</taxon>
    </lineage>
</organism>
<name>A0A7S5V031_9CAUD</name>
<proteinExistence type="predicted"/>
<gene>
    <name evidence="1" type="ORF">EVC06_243</name>
</gene>
<evidence type="ECO:0000313" key="2">
    <source>
        <dbReference type="Proteomes" id="UP000646667"/>
    </source>
</evidence>
<accession>A0A7S5V031</accession>
<dbReference type="EMBL" id="MN988534">
    <property type="protein sequence ID" value="QIG74018.1"/>
    <property type="molecule type" value="Genomic_DNA"/>
</dbReference>
<protein>
    <submittedName>
        <fullName evidence="1">Uncharacterized protein</fullName>
    </submittedName>
</protein>